<accession>A0AAD9ZAJ1</accession>
<feature type="region of interest" description="Disordered" evidence="1">
    <location>
        <begin position="1"/>
        <end position="23"/>
    </location>
</feature>
<gene>
    <name evidence="3" type="ORF">OEA41_001912</name>
</gene>
<proteinExistence type="predicted"/>
<dbReference type="Proteomes" id="UP001276659">
    <property type="component" value="Unassembled WGS sequence"/>
</dbReference>
<evidence type="ECO:0000313" key="4">
    <source>
        <dbReference type="Proteomes" id="UP001276659"/>
    </source>
</evidence>
<dbReference type="InterPro" id="IPR046497">
    <property type="entry name" value="DUF6590"/>
</dbReference>
<dbReference type="Pfam" id="PF20233">
    <property type="entry name" value="DUF6590"/>
    <property type="match status" value="1"/>
</dbReference>
<organism evidence="3 4">
    <name type="scientific">Lepraria neglecta</name>
    <dbReference type="NCBI Taxonomy" id="209136"/>
    <lineage>
        <taxon>Eukaryota</taxon>
        <taxon>Fungi</taxon>
        <taxon>Dikarya</taxon>
        <taxon>Ascomycota</taxon>
        <taxon>Pezizomycotina</taxon>
        <taxon>Lecanoromycetes</taxon>
        <taxon>OSLEUM clade</taxon>
        <taxon>Lecanoromycetidae</taxon>
        <taxon>Lecanorales</taxon>
        <taxon>Lecanorineae</taxon>
        <taxon>Stereocaulaceae</taxon>
        <taxon>Lepraria</taxon>
    </lineage>
</organism>
<name>A0AAD9ZAJ1_9LECA</name>
<keyword evidence="4" id="KW-1185">Reference proteome</keyword>
<comment type="caution">
    <text evidence="3">The sequence shown here is derived from an EMBL/GenBank/DDBJ whole genome shotgun (WGS) entry which is preliminary data.</text>
</comment>
<feature type="domain" description="DUF6590" evidence="2">
    <location>
        <begin position="68"/>
        <end position="218"/>
    </location>
</feature>
<evidence type="ECO:0000259" key="2">
    <source>
        <dbReference type="Pfam" id="PF20233"/>
    </source>
</evidence>
<protein>
    <recommendedName>
        <fullName evidence="2">DUF6590 domain-containing protein</fullName>
    </recommendedName>
</protein>
<dbReference type="AlphaFoldDB" id="A0AAD9ZAJ1"/>
<sequence>MSAIPPWRRSAGPNNLPLRNKGANSRVAANSYAPQRTPFFVPNGLKPNAKAHTSKRKPLRGERLRGEYSLGIIIHAPLHEEDLDGGTGASFPADMRESMMAHAISVSPLGGAIHTKCRKFIVVALFDDHYIAVPVYSYNGNGIVRKRADEYVSVQDHRTELITPQSRHGVLYTAELEEHVDHYEPMSAAHFAFAVPRKYRLPVVYEGKLEAESTKHLLGLFSTFMARGARY</sequence>
<evidence type="ECO:0000256" key="1">
    <source>
        <dbReference type="SAM" id="MobiDB-lite"/>
    </source>
</evidence>
<evidence type="ECO:0000313" key="3">
    <source>
        <dbReference type="EMBL" id="KAK3174666.1"/>
    </source>
</evidence>
<dbReference type="EMBL" id="JASNWA010000006">
    <property type="protein sequence ID" value="KAK3174666.1"/>
    <property type="molecule type" value="Genomic_DNA"/>
</dbReference>
<reference evidence="3" key="1">
    <citation type="submission" date="2022-11" db="EMBL/GenBank/DDBJ databases">
        <title>Chromosomal genome sequence assembly and mating type (MAT) locus characterization of the leprose asexual lichenized fungus Lepraria neglecta (Nyl.) Erichsen.</title>
        <authorList>
            <person name="Allen J.L."/>
            <person name="Pfeffer B."/>
        </authorList>
    </citation>
    <scope>NUCLEOTIDE SEQUENCE</scope>
    <source>
        <strain evidence="3">Allen 5258</strain>
    </source>
</reference>